<dbReference type="RefSeq" id="WP_011827491.1">
    <property type="nucleotide sequence ID" value="NC_008820.1"/>
</dbReference>
<sequence length="110" mass="12500">MARSRFLRNPHPASKLQRCHHDRCCLRGVIAASSRWHHTRLVEADFRSYLDQLTDLGKEDFNNADLSYALLQRTNLHGANLLRCCFYGTSFCEADLREADLNGCDLGTAS</sequence>
<reference evidence="1 2" key="1">
    <citation type="journal article" date="2007" name="PLoS Genet.">
        <title>Patterns and implications of gene gain and loss in the evolution of Prochlorococcus.</title>
        <authorList>
            <person name="Kettler G.C."/>
            <person name="Martiny A.C."/>
            <person name="Huang K."/>
            <person name="Zucker J."/>
            <person name="Coleman M.L."/>
            <person name="Rodrigue S."/>
            <person name="Chen F."/>
            <person name="Lapidus A."/>
            <person name="Ferriera S."/>
            <person name="Johnson J."/>
            <person name="Steglich C."/>
            <person name="Church G.M."/>
            <person name="Richardson P."/>
            <person name="Chisholm S.W."/>
        </authorList>
    </citation>
    <scope>NUCLEOTIDE SEQUENCE [LARGE SCALE GENOMIC DNA]</scope>
    <source>
        <strain evidence="1 2">MIT 9303</strain>
    </source>
</reference>
<dbReference type="HOGENOM" id="CLU_173297_0_0_3"/>
<evidence type="ECO:0000313" key="1">
    <source>
        <dbReference type="EMBL" id="ABM79653.1"/>
    </source>
</evidence>
<dbReference type="STRING" id="59922.P9303_29231"/>
<dbReference type="BioCyc" id="PMAR59922:G1G80-2564-MONOMER"/>
<dbReference type="Gene3D" id="2.160.20.80">
    <property type="entry name" value="E3 ubiquitin-protein ligase SopA"/>
    <property type="match status" value="1"/>
</dbReference>
<dbReference type="KEGG" id="pmf:P9303_29231"/>
<evidence type="ECO:0008006" key="3">
    <source>
        <dbReference type="Google" id="ProtNLM"/>
    </source>
</evidence>
<accession>A2CDU3</accession>
<dbReference type="EMBL" id="CP000554">
    <property type="protein sequence ID" value="ABM79653.1"/>
    <property type="molecule type" value="Genomic_DNA"/>
</dbReference>
<dbReference type="SUPFAM" id="SSF141571">
    <property type="entry name" value="Pentapeptide repeat-like"/>
    <property type="match status" value="1"/>
</dbReference>
<gene>
    <name evidence="1" type="ordered locus">P9303_29231</name>
</gene>
<organism evidence="1 2">
    <name type="scientific">Prochlorococcus marinus (strain MIT 9303)</name>
    <dbReference type="NCBI Taxonomy" id="59922"/>
    <lineage>
        <taxon>Bacteria</taxon>
        <taxon>Bacillati</taxon>
        <taxon>Cyanobacteriota</taxon>
        <taxon>Cyanophyceae</taxon>
        <taxon>Synechococcales</taxon>
        <taxon>Prochlorococcaceae</taxon>
        <taxon>Prochlorococcus</taxon>
    </lineage>
</organism>
<protein>
    <recommendedName>
        <fullName evidence="3">Pentapeptide repeats (8 copies)</fullName>
    </recommendedName>
</protein>
<name>A2CDU3_PROM3</name>
<dbReference type="AlphaFoldDB" id="A2CDU3"/>
<dbReference type="Proteomes" id="UP000002274">
    <property type="component" value="Chromosome"/>
</dbReference>
<dbReference type="Pfam" id="PF00805">
    <property type="entry name" value="Pentapeptide"/>
    <property type="match status" value="1"/>
</dbReference>
<evidence type="ECO:0000313" key="2">
    <source>
        <dbReference type="Proteomes" id="UP000002274"/>
    </source>
</evidence>
<dbReference type="InterPro" id="IPR001646">
    <property type="entry name" value="5peptide_repeat"/>
</dbReference>
<proteinExistence type="predicted"/>